<dbReference type="InterPro" id="IPR036388">
    <property type="entry name" value="WH-like_DNA-bd_sf"/>
</dbReference>
<dbReference type="OrthoDB" id="3186544at2"/>
<organism evidence="2 3">
    <name type="scientific">Martelella lutilitoris</name>
    <dbReference type="NCBI Taxonomy" id="2583532"/>
    <lineage>
        <taxon>Bacteria</taxon>
        <taxon>Pseudomonadati</taxon>
        <taxon>Pseudomonadota</taxon>
        <taxon>Alphaproteobacteria</taxon>
        <taxon>Hyphomicrobiales</taxon>
        <taxon>Aurantimonadaceae</taxon>
        <taxon>Martelella</taxon>
    </lineage>
</organism>
<dbReference type="InterPro" id="IPR052509">
    <property type="entry name" value="Metal_resp_DNA-bind_regulator"/>
</dbReference>
<gene>
    <name evidence="2" type="ORF">FF124_07315</name>
</gene>
<protein>
    <submittedName>
        <fullName evidence="2">PadR family transcriptional regulator</fullName>
    </submittedName>
</protein>
<name>A0A5C4JSE8_9HYPH</name>
<dbReference type="RefSeq" id="WP_138747851.1">
    <property type="nucleotide sequence ID" value="NZ_VCLB01000004.1"/>
</dbReference>
<dbReference type="PANTHER" id="PTHR33169:SF14">
    <property type="entry name" value="TRANSCRIPTIONAL REGULATOR RV3488"/>
    <property type="match status" value="1"/>
</dbReference>
<dbReference type="Pfam" id="PF03551">
    <property type="entry name" value="PadR"/>
    <property type="match status" value="1"/>
</dbReference>
<dbReference type="EMBL" id="VCLB01000004">
    <property type="protein sequence ID" value="TNB48142.1"/>
    <property type="molecule type" value="Genomic_DNA"/>
</dbReference>
<keyword evidence="3" id="KW-1185">Reference proteome</keyword>
<evidence type="ECO:0000313" key="2">
    <source>
        <dbReference type="EMBL" id="TNB48142.1"/>
    </source>
</evidence>
<reference evidence="2 3" key="1">
    <citation type="submission" date="2019-05" db="EMBL/GenBank/DDBJ databases">
        <authorList>
            <person name="Lee S.D."/>
        </authorList>
    </citation>
    <scope>NUCLEOTIDE SEQUENCE [LARGE SCALE GENOMIC DNA]</scope>
    <source>
        <strain evidence="2 3">GH2-6</strain>
    </source>
</reference>
<feature type="domain" description="Transcription regulator PadR N-terminal" evidence="1">
    <location>
        <begin position="36"/>
        <end position="85"/>
    </location>
</feature>
<reference evidence="2 3" key="2">
    <citation type="submission" date="2019-06" db="EMBL/GenBank/DDBJ databases">
        <title>Martelella lutilitoris sp. nov., isolated from a tidal mudflat.</title>
        <authorList>
            <person name="Kim Y.-J."/>
        </authorList>
    </citation>
    <scope>NUCLEOTIDE SEQUENCE [LARGE SCALE GENOMIC DNA]</scope>
    <source>
        <strain evidence="2 3">GH2-6</strain>
    </source>
</reference>
<comment type="caution">
    <text evidence="2">The sequence shown here is derived from an EMBL/GenBank/DDBJ whole genome shotgun (WGS) entry which is preliminary data.</text>
</comment>
<dbReference type="Proteomes" id="UP000307874">
    <property type="component" value="Unassembled WGS sequence"/>
</dbReference>
<dbReference type="PANTHER" id="PTHR33169">
    <property type="entry name" value="PADR-FAMILY TRANSCRIPTIONAL REGULATOR"/>
    <property type="match status" value="1"/>
</dbReference>
<dbReference type="InterPro" id="IPR036390">
    <property type="entry name" value="WH_DNA-bd_sf"/>
</dbReference>
<evidence type="ECO:0000259" key="1">
    <source>
        <dbReference type="Pfam" id="PF03551"/>
    </source>
</evidence>
<evidence type="ECO:0000313" key="3">
    <source>
        <dbReference type="Proteomes" id="UP000307874"/>
    </source>
</evidence>
<dbReference type="InterPro" id="IPR005149">
    <property type="entry name" value="Tscrpt_reg_PadR_N"/>
</dbReference>
<dbReference type="Gene3D" id="1.10.10.10">
    <property type="entry name" value="Winged helix-like DNA-binding domain superfamily/Winged helix DNA-binding domain"/>
    <property type="match status" value="1"/>
</dbReference>
<accession>A0A5C4JSE8</accession>
<sequence>MSDDIRLTKQTRRVLSAILERPFDRFSGAEISKATGLASGSLYPILMRLERAGWLHSEWEAGDPKALGRPRRRYYKLSADGARHCRQIASEFSPAGEGLVWA</sequence>
<dbReference type="AlphaFoldDB" id="A0A5C4JSE8"/>
<dbReference type="SUPFAM" id="SSF46785">
    <property type="entry name" value="Winged helix' DNA-binding domain"/>
    <property type="match status" value="1"/>
</dbReference>
<proteinExistence type="predicted"/>